<dbReference type="InterPro" id="IPR039421">
    <property type="entry name" value="Type_1_exporter"/>
</dbReference>
<dbReference type="GO" id="GO:0015421">
    <property type="term" value="F:ABC-type oligopeptide transporter activity"/>
    <property type="evidence" value="ECO:0007669"/>
    <property type="project" value="TreeGrafter"/>
</dbReference>
<feature type="transmembrane region" description="Helical" evidence="10">
    <location>
        <begin position="84"/>
        <end position="104"/>
    </location>
</feature>
<evidence type="ECO:0000256" key="3">
    <source>
        <dbReference type="ARBA" id="ARBA00022475"/>
    </source>
</evidence>
<evidence type="ECO:0000256" key="7">
    <source>
        <dbReference type="ARBA" id="ARBA00022989"/>
    </source>
</evidence>
<feature type="domain" description="ABC transmembrane type-1" evidence="12">
    <location>
        <begin position="49"/>
        <end position="329"/>
    </location>
</feature>
<dbReference type="PROSITE" id="PS00211">
    <property type="entry name" value="ABC_TRANSPORTER_1"/>
    <property type="match status" value="1"/>
</dbReference>
<feature type="transmembrane region" description="Helical" evidence="10">
    <location>
        <begin position="270"/>
        <end position="294"/>
    </location>
</feature>
<evidence type="ECO:0000256" key="1">
    <source>
        <dbReference type="ARBA" id="ARBA00004651"/>
    </source>
</evidence>
<evidence type="ECO:0000259" key="12">
    <source>
        <dbReference type="PROSITE" id="PS50929"/>
    </source>
</evidence>
<keyword evidence="5" id="KW-0547">Nucleotide-binding</keyword>
<organism evidence="13">
    <name type="scientific">freshwater metagenome</name>
    <dbReference type="NCBI Taxonomy" id="449393"/>
    <lineage>
        <taxon>unclassified sequences</taxon>
        <taxon>metagenomes</taxon>
        <taxon>ecological metagenomes</taxon>
    </lineage>
</organism>
<evidence type="ECO:0000256" key="6">
    <source>
        <dbReference type="ARBA" id="ARBA00022840"/>
    </source>
</evidence>
<accession>A0A6J7CZX3</accession>
<dbReference type="InterPro" id="IPR003439">
    <property type="entry name" value="ABC_transporter-like_ATP-bd"/>
</dbReference>
<feature type="transmembrane region" description="Helical" evidence="10">
    <location>
        <begin position="811"/>
        <end position="833"/>
    </location>
</feature>
<feature type="transmembrane region" description="Helical" evidence="10">
    <location>
        <begin position="306"/>
        <end position="327"/>
    </location>
</feature>
<dbReference type="GO" id="GO:0016887">
    <property type="term" value="F:ATP hydrolysis activity"/>
    <property type="evidence" value="ECO:0007669"/>
    <property type="project" value="InterPro"/>
</dbReference>
<evidence type="ECO:0000256" key="10">
    <source>
        <dbReference type="SAM" id="Phobius"/>
    </source>
</evidence>
<sequence length="1265" mass="135597">MRPAVTDQPTGPSSSRRDHNTEQRIEPAPSGGWIRRLWPFLAVHKRDVIVALGAAMIGQAANGIGPIVQKVLVDGAIVHHHRSVAPWLILLLVLSLLTFGLAFVRRWFGGRVSLAVQHGLRTAIFDRLMRLDFAGHDRLRTGQLVSRASSDLGLIQQLLAFLPIMLGNIVLLVLSLTVMLVLSPMLTLVMVIALPLMAMIALQLRATVFPATWEAQQRAGEVAGVVDEAVTGVRIVKGFGAEDREIQRLAAAATGLYRSRVRLVRLQARATSALAAVPAFAQVAVLALGGWLAMRGHVSLGTFLAFSTYLVQLVAPIRMMAIIVAALQQARAGATRVLEILDVNADITDRPDALDLQNVRGDVVFDNVSFGYTRTEPVVHGFHLHVQPGEVVALVGASGSGKSTVTALLPRFYDVGEGAIRIDGTDVREVTLTSLRSTVGVVFEEAFLFSDSVRDNIAYGRPDASDDQVRTAARIAGAEGFIEALPQGFATIVGERGLTLSGGQRQRIALARAIVSDPRILVLDDATSAVDTTTEEAIHAALRSVMRGRTTILVAHRASTVRLADRVVVLDGGHVIDEGTHAELLTRSARYRALLGDEAGELTDDEVLPAGRTTPAAWPEHARTGSVVAQFDLRGSRPATGAPGGGNFGANLAATPELLAAVDRLPPANDDPRIDVVAAAAEPPEPFRVLRFVRPWRRWLGFGLALVATDAFLTVLGPVLVRHAIERGVTPRETGVLWATSIAFAVVTGLDWMVTWAGSVVTGRTAERMLLVLRIRIFSHLQRLSLDYYDRELDGRIMTRMTTDVDALSQLIQSGLVTAVVGLATCVGVAVFLVLLSPLLALAAASVLPLLIGATWWYQHWSSLAYRSARDAIANVNANLQENLSGVRVTQAYGRQGRNTGAFRTASSTYLVARLKAQRLLSIYFPSIGLLSDLGGIAVLAAGAALVSHGRATPAVVIAFLLYLNLFFSPIQQLSQVFDTWQQASASTAKITELLTTPSSTPPPEHPAPVGRLRGLIELRNVHLTYAGSDAEALRGLDLVVRPGESVALVGETGAGKSSVVKLLARFHDPTSGSVTVDGIDLRAVDLTAYRQQLGVVPQEPFLFSGSLRDNIAYGRPDATDSEVESAARAVGAHPFIASLSDGYLTQLSERGRSLSAGQRQLIALARAELVDPAILLLDEATANLDLDAEAKVRAAMSAVSRSRTTVLVAHRLPTARGADRIVVMADGRVVEQGDHDTLLKVGGRYAQMWRAHHDHEEASTSSES</sequence>
<dbReference type="InterPro" id="IPR036640">
    <property type="entry name" value="ABC1_TM_sf"/>
</dbReference>
<keyword evidence="7 10" id="KW-1133">Transmembrane helix</keyword>
<dbReference type="EMBL" id="CAFBLP010000007">
    <property type="protein sequence ID" value="CAB4864372.1"/>
    <property type="molecule type" value="Genomic_DNA"/>
</dbReference>
<proteinExistence type="predicted"/>
<feature type="region of interest" description="Disordered" evidence="9">
    <location>
        <begin position="1"/>
        <end position="28"/>
    </location>
</feature>
<dbReference type="InterPro" id="IPR027417">
    <property type="entry name" value="P-loop_NTPase"/>
</dbReference>
<evidence type="ECO:0000256" key="8">
    <source>
        <dbReference type="ARBA" id="ARBA00023136"/>
    </source>
</evidence>
<dbReference type="SUPFAM" id="SSF90123">
    <property type="entry name" value="ABC transporter transmembrane region"/>
    <property type="match status" value="2"/>
</dbReference>
<dbReference type="SMART" id="SM00382">
    <property type="entry name" value="AAA"/>
    <property type="match status" value="2"/>
</dbReference>
<feature type="compositionally biased region" description="Basic and acidic residues" evidence="9">
    <location>
        <begin position="15"/>
        <end position="25"/>
    </location>
</feature>
<dbReference type="GO" id="GO:0005886">
    <property type="term" value="C:plasma membrane"/>
    <property type="evidence" value="ECO:0007669"/>
    <property type="project" value="UniProtKB-SubCell"/>
</dbReference>
<name>A0A6J7CZX3_9ZZZZ</name>
<dbReference type="CDD" id="cd18546">
    <property type="entry name" value="ABC_6TM_Rv0194_D2_like"/>
    <property type="match status" value="1"/>
</dbReference>
<dbReference type="InterPro" id="IPR017871">
    <property type="entry name" value="ABC_transporter-like_CS"/>
</dbReference>
<dbReference type="PROSITE" id="PS50893">
    <property type="entry name" value="ABC_TRANSPORTER_2"/>
    <property type="match status" value="2"/>
</dbReference>
<evidence type="ECO:0000256" key="5">
    <source>
        <dbReference type="ARBA" id="ARBA00022741"/>
    </source>
</evidence>
<feature type="domain" description="ABC transmembrane type-1" evidence="12">
    <location>
        <begin position="702"/>
        <end position="983"/>
    </location>
</feature>
<comment type="subcellular location">
    <subcellularLocation>
        <location evidence="1">Cell membrane</location>
        <topology evidence="1">Multi-pass membrane protein</topology>
    </subcellularLocation>
</comment>
<evidence type="ECO:0000256" key="9">
    <source>
        <dbReference type="SAM" id="MobiDB-lite"/>
    </source>
</evidence>
<dbReference type="SUPFAM" id="SSF52540">
    <property type="entry name" value="P-loop containing nucleoside triphosphate hydrolases"/>
    <property type="match status" value="2"/>
</dbReference>
<dbReference type="Pfam" id="PF00005">
    <property type="entry name" value="ABC_tran"/>
    <property type="match status" value="2"/>
</dbReference>
<dbReference type="InterPro" id="IPR011527">
    <property type="entry name" value="ABC1_TM_dom"/>
</dbReference>
<feature type="transmembrane region" description="Helical" evidence="10">
    <location>
        <begin position="839"/>
        <end position="858"/>
    </location>
</feature>
<keyword evidence="4 10" id="KW-0812">Transmembrane</keyword>
<keyword evidence="3" id="KW-1003">Cell membrane</keyword>
<evidence type="ECO:0000256" key="4">
    <source>
        <dbReference type="ARBA" id="ARBA00022692"/>
    </source>
</evidence>
<keyword evidence="8 10" id="KW-0472">Membrane</keyword>
<feature type="transmembrane region" description="Helical" evidence="10">
    <location>
        <begin position="952"/>
        <end position="968"/>
    </location>
</feature>
<evidence type="ECO:0000259" key="11">
    <source>
        <dbReference type="PROSITE" id="PS50893"/>
    </source>
</evidence>
<evidence type="ECO:0000313" key="13">
    <source>
        <dbReference type="EMBL" id="CAB4864372.1"/>
    </source>
</evidence>
<dbReference type="CDD" id="cd18543">
    <property type="entry name" value="ABC_6TM_Rv0194_D1_like"/>
    <property type="match status" value="1"/>
</dbReference>
<feature type="transmembrane region" description="Helical" evidence="10">
    <location>
        <begin position="923"/>
        <end position="946"/>
    </location>
</feature>
<evidence type="ECO:0000256" key="2">
    <source>
        <dbReference type="ARBA" id="ARBA00022448"/>
    </source>
</evidence>
<dbReference type="PANTHER" id="PTHR43394">
    <property type="entry name" value="ATP-DEPENDENT PERMEASE MDL1, MITOCHONDRIAL"/>
    <property type="match status" value="1"/>
</dbReference>
<gene>
    <name evidence="13" type="ORF">UFOPK3376_00451</name>
</gene>
<feature type="transmembrane region" description="Helical" evidence="10">
    <location>
        <begin position="158"/>
        <end position="182"/>
    </location>
</feature>
<feature type="transmembrane region" description="Helical" evidence="10">
    <location>
        <begin position="736"/>
        <end position="761"/>
    </location>
</feature>
<reference evidence="13" key="1">
    <citation type="submission" date="2020-05" db="EMBL/GenBank/DDBJ databases">
        <authorList>
            <person name="Chiriac C."/>
            <person name="Salcher M."/>
            <person name="Ghai R."/>
            <person name="Kavagutti S V."/>
        </authorList>
    </citation>
    <scope>NUCLEOTIDE SEQUENCE</scope>
</reference>
<dbReference type="AlphaFoldDB" id="A0A6J7CZX3"/>
<dbReference type="GO" id="GO:0005524">
    <property type="term" value="F:ATP binding"/>
    <property type="evidence" value="ECO:0007669"/>
    <property type="project" value="UniProtKB-KW"/>
</dbReference>
<dbReference type="Gene3D" id="3.40.50.300">
    <property type="entry name" value="P-loop containing nucleotide triphosphate hydrolases"/>
    <property type="match status" value="2"/>
</dbReference>
<keyword evidence="2" id="KW-0813">Transport</keyword>
<keyword evidence="6" id="KW-0067">ATP-binding</keyword>
<dbReference type="InterPro" id="IPR003593">
    <property type="entry name" value="AAA+_ATPase"/>
</dbReference>
<feature type="domain" description="ABC transporter" evidence="11">
    <location>
        <begin position="363"/>
        <end position="597"/>
    </location>
</feature>
<feature type="transmembrane region" description="Helical" evidence="10">
    <location>
        <begin position="699"/>
        <end position="721"/>
    </location>
</feature>
<dbReference type="Pfam" id="PF00664">
    <property type="entry name" value="ABC_membrane"/>
    <property type="match status" value="2"/>
</dbReference>
<dbReference type="PANTHER" id="PTHR43394:SF1">
    <property type="entry name" value="ATP-BINDING CASSETTE SUB-FAMILY B MEMBER 10, MITOCHONDRIAL"/>
    <property type="match status" value="1"/>
</dbReference>
<protein>
    <submittedName>
        <fullName evidence="13">Unannotated protein</fullName>
    </submittedName>
</protein>
<dbReference type="FunFam" id="3.40.50.300:FF:000299">
    <property type="entry name" value="ABC transporter ATP-binding protein/permease"/>
    <property type="match status" value="2"/>
</dbReference>
<dbReference type="Gene3D" id="1.20.1560.10">
    <property type="entry name" value="ABC transporter type 1, transmembrane domain"/>
    <property type="match status" value="2"/>
</dbReference>
<feature type="transmembrane region" description="Helical" evidence="10">
    <location>
        <begin position="188"/>
        <end position="208"/>
    </location>
</feature>
<dbReference type="PROSITE" id="PS50929">
    <property type="entry name" value="ABC_TM1F"/>
    <property type="match status" value="2"/>
</dbReference>
<feature type="domain" description="ABC transporter" evidence="11">
    <location>
        <begin position="1017"/>
        <end position="1252"/>
    </location>
</feature>